<gene>
    <name evidence="1" type="ORF">UFOVP1619_22</name>
</gene>
<accession>A0A6J5SXR8</accession>
<organism evidence="1">
    <name type="scientific">uncultured Caudovirales phage</name>
    <dbReference type="NCBI Taxonomy" id="2100421"/>
    <lineage>
        <taxon>Viruses</taxon>
        <taxon>Duplodnaviria</taxon>
        <taxon>Heunggongvirae</taxon>
        <taxon>Uroviricota</taxon>
        <taxon>Caudoviricetes</taxon>
        <taxon>Peduoviridae</taxon>
        <taxon>Maltschvirus</taxon>
        <taxon>Maltschvirus maltsch</taxon>
    </lineage>
</organism>
<reference evidence="1" key="1">
    <citation type="submission" date="2020-05" db="EMBL/GenBank/DDBJ databases">
        <authorList>
            <person name="Chiriac C."/>
            <person name="Salcher M."/>
            <person name="Ghai R."/>
            <person name="Kavagutti S V."/>
        </authorList>
    </citation>
    <scope>NUCLEOTIDE SEQUENCE</scope>
</reference>
<evidence type="ECO:0000313" key="1">
    <source>
        <dbReference type="EMBL" id="CAB4219421.1"/>
    </source>
</evidence>
<dbReference type="EMBL" id="LR797479">
    <property type="protein sequence ID" value="CAB4219421.1"/>
    <property type="molecule type" value="Genomic_DNA"/>
</dbReference>
<name>A0A6J5SXR8_9CAUD</name>
<protein>
    <submittedName>
        <fullName evidence="1">Uncharacterized protein</fullName>
    </submittedName>
</protein>
<sequence length="107" mass="11222">MNTGANIPKIAGGQSQRRPSLTCVPGRVYHAQEVGKASWPAAHGAVFSRLMDATRQPLSQICSIPMHPVGASAWSMMRSPAISSRAAKRKLARLALSIAPVGSFVGG</sequence>
<proteinExistence type="predicted"/>